<organism evidence="2 3">
    <name type="scientific">Mesorhizobium alhagi CCNWXJ12-2</name>
    <dbReference type="NCBI Taxonomy" id="1107882"/>
    <lineage>
        <taxon>Bacteria</taxon>
        <taxon>Pseudomonadati</taxon>
        <taxon>Pseudomonadota</taxon>
        <taxon>Alphaproteobacteria</taxon>
        <taxon>Hyphomicrobiales</taxon>
        <taxon>Phyllobacteriaceae</taxon>
        <taxon>Allomesorhizobium</taxon>
    </lineage>
</organism>
<feature type="domain" description="Poly-beta-hydroxybutyrate polymerase N-terminal" evidence="1">
    <location>
        <begin position="9"/>
        <end position="49"/>
    </location>
</feature>
<name>H0I197_9HYPH</name>
<evidence type="ECO:0000313" key="2">
    <source>
        <dbReference type="EMBL" id="EHK53259.1"/>
    </source>
</evidence>
<accession>H0I197</accession>
<dbReference type="Pfam" id="PF12551">
    <property type="entry name" value="PHBC_N"/>
    <property type="match status" value="1"/>
</dbReference>
<proteinExistence type="predicted"/>
<gene>
    <name evidence="2" type="ORF">MAXJ12_31172</name>
</gene>
<dbReference type="PATRIC" id="fig|1107882.3.peg.6030"/>
<keyword evidence="3" id="KW-1185">Reference proteome</keyword>
<sequence>MRAETVDVFRDADRLVHAALASMTFGISPASVVQAWQDWALHLDASPGKQQEYLSRQLRNLTVWRISWPDAQRKRDWPAHAFRRCRRTGASAIPAGRSFRSARMSSPSCCGRVLPWRNAAFNRGVRHGT</sequence>
<evidence type="ECO:0000313" key="3">
    <source>
        <dbReference type="Proteomes" id="UP000003250"/>
    </source>
</evidence>
<dbReference type="EMBL" id="AHAM01000278">
    <property type="protein sequence ID" value="EHK53259.1"/>
    <property type="molecule type" value="Genomic_DNA"/>
</dbReference>
<reference evidence="2 3" key="1">
    <citation type="journal article" date="2012" name="J. Bacteriol.">
        <title>Draft Genome Sequence of Mesorhizobium alhagi CCNWXJ12-2T, a Novel Salt-Resistant Species Isolated from the Desert of Northwestern China.</title>
        <authorList>
            <person name="Zhou M."/>
            <person name="Chen W."/>
            <person name="Chen H."/>
            <person name="Wei G."/>
        </authorList>
    </citation>
    <scope>NUCLEOTIDE SEQUENCE [LARGE SCALE GENOMIC DNA]</scope>
    <source>
        <strain evidence="2 3">CCNWXJ12-2</strain>
    </source>
</reference>
<protein>
    <submittedName>
        <fullName evidence="2">Poly-beta-hydroxybutyrate polymerase domain-containing protein</fullName>
    </submittedName>
</protein>
<dbReference type="Proteomes" id="UP000003250">
    <property type="component" value="Unassembled WGS sequence"/>
</dbReference>
<dbReference type="AlphaFoldDB" id="H0I197"/>
<dbReference type="InterPro" id="IPR022211">
    <property type="entry name" value="PHBC_N"/>
</dbReference>
<evidence type="ECO:0000259" key="1">
    <source>
        <dbReference type="Pfam" id="PF12551"/>
    </source>
</evidence>